<sequence>METLQTKRMHAPLDDCPAQGLLPFVRRDNQADCGDNTPIHTSQYKETP</sequence>
<name>G9ZF03_9GAMM</name>
<protein>
    <submittedName>
        <fullName evidence="2">Uncharacterized protein</fullName>
    </submittedName>
</protein>
<feature type="region of interest" description="Disordered" evidence="1">
    <location>
        <begin position="28"/>
        <end position="48"/>
    </location>
</feature>
<dbReference type="Proteomes" id="UP000004750">
    <property type="component" value="Unassembled WGS sequence"/>
</dbReference>
<evidence type="ECO:0000256" key="1">
    <source>
        <dbReference type="SAM" id="MobiDB-lite"/>
    </source>
</evidence>
<proteinExistence type="predicted"/>
<feature type="compositionally biased region" description="Polar residues" evidence="1">
    <location>
        <begin position="38"/>
        <end position="48"/>
    </location>
</feature>
<evidence type="ECO:0000313" key="2">
    <source>
        <dbReference type="EMBL" id="EHM54323.1"/>
    </source>
</evidence>
<dbReference type="HOGENOM" id="CLU_3150818_0_0_6"/>
<dbReference type="EMBL" id="AGCM01000073">
    <property type="protein sequence ID" value="EHM54323.1"/>
    <property type="molecule type" value="Genomic_DNA"/>
</dbReference>
<organism evidence="2 3">
    <name type="scientific">Cardiobacterium valvarum F0432</name>
    <dbReference type="NCBI Taxonomy" id="797473"/>
    <lineage>
        <taxon>Bacteria</taxon>
        <taxon>Pseudomonadati</taxon>
        <taxon>Pseudomonadota</taxon>
        <taxon>Gammaproteobacteria</taxon>
        <taxon>Cardiobacteriales</taxon>
        <taxon>Cardiobacteriaceae</taxon>
        <taxon>Cardiobacterium</taxon>
    </lineage>
</organism>
<comment type="caution">
    <text evidence="2">The sequence shown here is derived from an EMBL/GenBank/DDBJ whole genome shotgun (WGS) entry which is preliminary data.</text>
</comment>
<dbReference type="AlphaFoldDB" id="G9ZF03"/>
<reference evidence="2 3" key="1">
    <citation type="submission" date="2011-08" db="EMBL/GenBank/DDBJ databases">
        <authorList>
            <person name="Weinstock G."/>
            <person name="Sodergren E."/>
            <person name="Clifton S."/>
            <person name="Fulton L."/>
            <person name="Fulton B."/>
            <person name="Courtney L."/>
            <person name="Fronick C."/>
            <person name="Harrison M."/>
            <person name="Strong C."/>
            <person name="Farmer C."/>
            <person name="Delahaunty K."/>
            <person name="Markovic C."/>
            <person name="Hall O."/>
            <person name="Minx P."/>
            <person name="Tomlinson C."/>
            <person name="Mitreva M."/>
            <person name="Hou S."/>
            <person name="Chen J."/>
            <person name="Wollam A."/>
            <person name="Pepin K.H."/>
            <person name="Johnson M."/>
            <person name="Bhonagiri V."/>
            <person name="Zhang X."/>
            <person name="Suruliraj S."/>
            <person name="Warren W."/>
            <person name="Chinwalla A."/>
            <person name="Mardis E.R."/>
            <person name="Wilson R.K."/>
        </authorList>
    </citation>
    <scope>NUCLEOTIDE SEQUENCE [LARGE SCALE GENOMIC DNA]</scope>
    <source>
        <strain evidence="2 3">F0432</strain>
    </source>
</reference>
<evidence type="ECO:0000313" key="3">
    <source>
        <dbReference type="Proteomes" id="UP000004750"/>
    </source>
</evidence>
<accession>G9ZF03</accession>
<gene>
    <name evidence="2" type="ORF">HMPREF9080_01343</name>
</gene>